<feature type="region of interest" description="Disordered" evidence="1">
    <location>
        <begin position="1"/>
        <end position="43"/>
    </location>
</feature>
<name>X7ZVS8_MYCXE</name>
<dbReference type="EMBL" id="JAOB01000069">
    <property type="protein sequence ID" value="EUA23722.1"/>
    <property type="molecule type" value="Genomic_DNA"/>
</dbReference>
<gene>
    <name evidence="2" type="ORF">I553_5600</name>
</gene>
<proteinExistence type="predicted"/>
<sequence>MRRRDPPATMSEPVTPQHLSPGLPMLAGLKRLDDSDANTWGPG</sequence>
<dbReference type="PATRIC" id="fig|1299334.3.peg.7547"/>
<organism evidence="2">
    <name type="scientific">Mycobacterium xenopi 4042</name>
    <dbReference type="NCBI Taxonomy" id="1299334"/>
    <lineage>
        <taxon>Bacteria</taxon>
        <taxon>Bacillati</taxon>
        <taxon>Actinomycetota</taxon>
        <taxon>Actinomycetes</taxon>
        <taxon>Mycobacteriales</taxon>
        <taxon>Mycobacteriaceae</taxon>
        <taxon>Mycobacterium</taxon>
    </lineage>
</organism>
<dbReference type="AlphaFoldDB" id="X7ZVS8"/>
<accession>X7ZVS8</accession>
<evidence type="ECO:0000313" key="2">
    <source>
        <dbReference type="EMBL" id="EUA23722.1"/>
    </source>
</evidence>
<comment type="caution">
    <text evidence="2">The sequence shown here is derived from an EMBL/GenBank/DDBJ whole genome shotgun (WGS) entry which is preliminary data.</text>
</comment>
<protein>
    <submittedName>
        <fullName evidence="2">Uncharacterized protein</fullName>
    </submittedName>
</protein>
<evidence type="ECO:0000256" key="1">
    <source>
        <dbReference type="SAM" id="MobiDB-lite"/>
    </source>
</evidence>
<reference evidence="2" key="1">
    <citation type="submission" date="2014-01" db="EMBL/GenBank/DDBJ databases">
        <authorList>
            <person name="Brown-Elliot B."/>
            <person name="Wallace R."/>
            <person name="Lenaerts A."/>
            <person name="Ordway D."/>
            <person name="DeGroote M.A."/>
            <person name="Parker T."/>
            <person name="Sizemore C."/>
            <person name="Tallon L.J."/>
            <person name="Sadzewicz L.K."/>
            <person name="Sengamalay N."/>
            <person name="Fraser C.M."/>
            <person name="Hine E."/>
            <person name="Shefchek K.A."/>
            <person name="Das S.P."/>
            <person name="Tettelin H."/>
        </authorList>
    </citation>
    <scope>NUCLEOTIDE SEQUENCE [LARGE SCALE GENOMIC DNA]</scope>
    <source>
        <strain evidence="2">4042</strain>
    </source>
</reference>